<keyword evidence="1" id="KW-1133">Transmembrane helix</keyword>
<evidence type="ECO:0000256" key="1">
    <source>
        <dbReference type="SAM" id="Phobius"/>
    </source>
</evidence>
<evidence type="ECO:0000313" key="3">
    <source>
        <dbReference type="Proteomes" id="UP000193920"/>
    </source>
</evidence>
<dbReference type="Proteomes" id="UP000193920">
    <property type="component" value="Unassembled WGS sequence"/>
</dbReference>
<reference evidence="2 3" key="1">
    <citation type="submission" date="2016-08" db="EMBL/GenBank/DDBJ databases">
        <title>A Parts List for Fungal Cellulosomes Revealed by Comparative Genomics.</title>
        <authorList>
            <consortium name="DOE Joint Genome Institute"/>
            <person name="Haitjema C.H."/>
            <person name="Gilmore S.P."/>
            <person name="Henske J.K."/>
            <person name="Solomon K.V."/>
            <person name="De Groot R."/>
            <person name="Kuo A."/>
            <person name="Mondo S.J."/>
            <person name="Salamov A.A."/>
            <person name="Labutti K."/>
            <person name="Zhao Z."/>
            <person name="Chiniquy J."/>
            <person name="Barry K."/>
            <person name="Brewer H.M."/>
            <person name="Purvine S.O."/>
            <person name="Wright A.T."/>
            <person name="Boxma B."/>
            <person name="Van Alen T."/>
            <person name="Hackstein J.H."/>
            <person name="Baker S.E."/>
            <person name="Grigoriev I.V."/>
            <person name="O'Malley M.A."/>
        </authorList>
    </citation>
    <scope>NUCLEOTIDE SEQUENCE [LARGE SCALE GENOMIC DNA]</scope>
    <source>
        <strain evidence="2 3">G1</strain>
    </source>
</reference>
<comment type="caution">
    <text evidence="2">The sequence shown here is derived from an EMBL/GenBank/DDBJ whole genome shotgun (WGS) entry which is preliminary data.</text>
</comment>
<evidence type="ECO:0000313" key="2">
    <source>
        <dbReference type="EMBL" id="ORY56730.1"/>
    </source>
</evidence>
<name>A0A1Y2DBT6_9FUNG</name>
<keyword evidence="1" id="KW-0472">Membrane</keyword>
<feature type="transmembrane region" description="Helical" evidence="1">
    <location>
        <begin position="6"/>
        <end position="23"/>
    </location>
</feature>
<dbReference type="AlphaFoldDB" id="A0A1Y2DBT6"/>
<keyword evidence="3" id="KW-1185">Reference proteome</keyword>
<sequence length="271" mass="31336">MYYINFILTLIIFHIIFVYTSDLEQPKKYYYYNNITSYKYHDNYIHKTWPTTQEKVLQIKDINFPGFYCKKNLCISEGDEPFVEFADKNGNIKMYIPSTCNYNIKNTNCVTTLCSSNECFSNQCTSDSECLSNKCFISNTKENLLNGCCIFNDEFPITHCANIHTRYGASYMHCGKTLYDSCQDDDECGSLNCVNNYCEKQKSVQVLGIGDYVTIIVIEILYINSSIASSLMNDILCYKFCILIDGTNNGSSRYVVEICDYLNLFNYKIFI</sequence>
<gene>
    <name evidence="2" type="ORF">LY90DRAFT_669295</name>
</gene>
<protein>
    <submittedName>
        <fullName evidence="2">Uncharacterized protein</fullName>
    </submittedName>
</protein>
<accession>A0A1Y2DBT6</accession>
<proteinExistence type="predicted"/>
<keyword evidence="1" id="KW-0812">Transmembrane</keyword>
<organism evidence="2 3">
    <name type="scientific">Neocallimastix californiae</name>
    <dbReference type="NCBI Taxonomy" id="1754190"/>
    <lineage>
        <taxon>Eukaryota</taxon>
        <taxon>Fungi</taxon>
        <taxon>Fungi incertae sedis</taxon>
        <taxon>Chytridiomycota</taxon>
        <taxon>Chytridiomycota incertae sedis</taxon>
        <taxon>Neocallimastigomycetes</taxon>
        <taxon>Neocallimastigales</taxon>
        <taxon>Neocallimastigaceae</taxon>
        <taxon>Neocallimastix</taxon>
    </lineage>
</organism>
<dbReference type="EMBL" id="MCOG01000072">
    <property type="protein sequence ID" value="ORY56730.1"/>
    <property type="molecule type" value="Genomic_DNA"/>
</dbReference>